<keyword evidence="1" id="KW-0175">Coiled coil</keyword>
<dbReference type="GO" id="GO:0043937">
    <property type="term" value="P:regulation of sporulation"/>
    <property type="evidence" value="ECO:0007669"/>
    <property type="project" value="InterPro"/>
</dbReference>
<keyword evidence="3" id="KW-1185">Reference proteome</keyword>
<feature type="coiled-coil region" evidence="1">
    <location>
        <begin position="10"/>
        <end position="37"/>
    </location>
</feature>
<dbReference type="InterPro" id="IPR018540">
    <property type="entry name" value="Spo0E-like"/>
</dbReference>
<dbReference type="SUPFAM" id="SSF140500">
    <property type="entry name" value="BAS1536-like"/>
    <property type="match status" value="1"/>
</dbReference>
<protein>
    <submittedName>
        <fullName evidence="2">Spo0E like sporulation regulatory protein</fullName>
    </submittedName>
</protein>
<sequence>MEDNQILLTEHQLRVQIKMLKNRMNQLLEKKHPLNEEIIKVSKELDKLIVSYQTLFL</sequence>
<dbReference type="Proteomes" id="UP000196365">
    <property type="component" value="Unassembled WGS sequence"/>
</dbReference>
<dbReference type="EMBL" id="FUWV01000008">
    <property type="protein sequence ID" value="SJZ69825.1"/>
    <property type="molecule type" value="Genomic_DNA"/>
</dbReference>
<gene>
    <name evidence="2" type="ORF">SAMN02745973_01428</name>
</gene>
<organism evidence="2 3">
    <name type="scientific">Garciella nitratireducens DSM 15102</name>
    <dbReference type="NCBI Taxonomy" id="1121911"/>
    <lineage>
        <taxon>Bacteria</taxon>
        <taxon>Bacillati</taxon>
        <taxon>Bacillota</taxon>
        <taxon>Clostridia</taxon>
        <taxon>Eubacteriales</taxon>
        <taxon>Eubacteriaceae</taxon>
        <taxon>Garciella</taxon>
    </lineage>
</organism>
<dbReference type="GO" id="GO:0046983">
    <property type="term" value="F:protein dimerization activity"/>
    <property type="evidence" value="ECO:0007669"/>
    <property type="project" value="InterPro"/>
</dbReference>
<dbReference type="AlphaFoldDB" id="A0A1T4MSU8"/>
<evidence type="ECO:0000313" key="3">
    <source>
        <dbReference type="Proteomes" id="UP000196365"/>
    </source>
</evidence>
<evidence type="ECO:0000313" key="2">
    <source>
        <dbReference type="EMBL" id="SJZ69825.1"/>
    </source>
</evidence>
<accession>A0A1T4MSU8</accession>
<evidence type="ECO:0000256" key="1">
    <source>
        <dbReference type="SAM" id="Coils"/>
    </source>
</evidence>
<reference evidence="2 3" key="1">
    <citation type="submission" date="2017-02" db="EMBL/GenBank/DDBJ databases">
        <authorList>
            <person name="Peterson S.W."/>
        </authorList>
    </citation>
    <scope>NUCLEOTIDE SEQUENCE [LARGE SCALE GENOMIC DNA]</scope>
    <source>
        <strain evidence="2 3">DSM 15102</strain>
    </source>
</reference>
<name>A0A1T4MSU8_9FIRM</name>
<dbReference type="Pfam" id="PF09388">
    <property type="entry name" value="SpoOE-like"/>
    <property type="match status" value="1"/>
</dbReference>
<dbReference type="RefSeq" id="WP_087678858.1">
    <property type="nucleotide sequence ID" value="NZ_FUWV01000008.1"/>
</dbReference>
<proteinExistence type="predicted"/>
<dbReference type="InterPro" id="IPR037208">
    <property type="entry name" value="Spo0E-like_sf"/>
</dbReference>
<dbReference type="Gene3D" id="4.10.280.10">
    <property type="entry name" value="Helix-loop-helix DNA-binding domain"/>
    <property type="match status" value="1"/>
</dbReference>
<dbReference type="InterPro" id="IPR036638">
    <property type="entry name" value="HLH_DNA-bd_sf"/>
</dbReference>